<accession>A0A1V1VGC2</accession>
<evidence type="ECO:0000313" key="1">
    <source>
        <dbReference type="EMBL" id="BAX55937.1"/>
    </source>
</evidence>
<proteinExistence type="predicted"/>
<name>A0A1V1VGC2_PHODP</name>
<dbReference type="Proteomes" id="UP000516656">
    <property type="component" value="Chromosome 2"/>
</dbReference>
<reference evidence="1" key="1">
    <citation type="journal article" date="2017" name="Genome Announc.">
        <title>Whole-Genome Sequence of Photobacterium damselae subsp. piscicida Strain 91-197, Isolated from Hybrid Striped Bass (Morone sp.) in the United States.</title>
        <authorList>
            <person name="Teru Y."/>
            <person name="Hikima J."/>
            <person name="Kono T."/>
            <person name="Sakai M."/>
            <person name="Takano T."/>
            <person name="Hawke J.P."/>
            <person name="Takeyama H."/>
            <person name="Aoki T."/>
        </authorList>
    </citation>
    <scope>NUCLEOTIDE SEQUENCE</scope>
    <source>
        <strain evidence="1">91-197</strain>
    </source>
</reference>
<evidence type="ECO:0000313" key="2">
    <source>
        <dbReference type="EMBL" id="QOD57978.1"/>
    </source>
</evidence>
<dbReference type="AlphaFoldDB" id="A0A1V1VGC2"/>
<sequence length="164" mass="18653">MVIVSKESKQTVESDLVSYFNTKLELLGLKLNDTKTSVDFFRAKRSGISSKLKRIQSKVSGPISDREIDEQLGHLEGLISLADHMQSQQKSNDSNPLSLVEGQNHDVRGDTLVRFAANKIHKLLKEKRVVTPIDLLMVKFTFYKRSNNLIVHLFAFRKTNGFSY</sequence>
<dbReference type="EMBL" id="AP018046">
    <property type="protein sequence ID" value="BAX55937.1"/>
    <property type="molecule type" value="Genomic_DNA"/>
</dbReference>
<evidence type="ECO:0000313" key="3">
    <source>
        <dbReference type="Proteomes" id="UP000218676"/>
    </source>
</evidence>
<evidence type="ECO:0000313" key="4">
    <source>
        <dbReference type="Proteomes" id="UP000516656"/>
    </source>
</evidence>
<reference evidence="3" key="2">
    <citation type="submission" date="2017-05" db="EMBL/GenBank/DDBJ databases">
        <title>Whole genome sequence of fish pathogenic bacteria, Photobacterium damselae subsp. piscicida, strain 91-197, isolated from hybrid striped bass (Morone sp.) in USA.</title>
        <authorList>
            <person name="Teru Y."/>
            <person name="Hikima J."/>
            <person name="Kono T."/>
            <person name="Sakai M."/>
            <person name="Takano T."/>
            <person name="Hawke J.P."/>
            <person name="Takeyama H."/>
            <person name="Aoki T."/>
        </authorList>
    </citation>
    <scope>NUCLEOTIDE SEQUENCE [LARGE SCALE GENOMIC DNA]</scope>
    <source>
        <strain evidence="3">91-197</strain>
    </source>
</reference>
<dbReference type="RefSeq" id="WP_125653097.1">
    <property type="nucleotide sequence ID" value="NZ_BDMQ01000002.1"/>
</dbReference>
<dbReference type="Proteomes" id="UP000218676">
    <property type="component" value="Chromosome 2"/>
</dbReference>
<reference evidence="2 4" key="3">
    <citation type="submission" date="2020-09" db="EMBL/GenBank/DDBJ databases">
        <title>Complete, closed and curated genome sequences of Photobacterium damselae subsp. piscicida isolates from Australia indicate localised evolution and additional plasmid-borne pathogenicity mechanisms.</title>
        <authorList>
            <person name="Baseggio L."/>
            <person name="Silayeva O."/>
            <person name="Buller N."/>
            <person name="Landos M."/>
            <person name="Engelstaedter J."/>
            <person name="Barnes A.C."/>
        </authorList>
    </citation>
    <scope>NUCLEOTIDE SEQUENCE [LARGE SCALE GENOMIC DNA]</scope>
    <source>
        <strain evidence="2 4">AS-16-0540-1</strain>
    </source>
</reference>
<gene>
    <name evidence="2" type="ORF">IC627_19120</name>
    <name evidence="1" type="ORF">PDPUS_2_01352</name>
</gene>
<dbReference type="EMBL" id="CP061855">
    <property type="protein sequence ID" value="QOD57978.1"/>
    <property type="molecule type" value="Genomic_DNA"/>
</dbReference>
<organism evidence="1 3">
    <name type="scientific">Photobacterium damsela subsp. piscicida</name>
    <name type="common">Pasteurella piscicida</name>
    <dbReference type="NCBI Taxonomy" id="38294"/>
    <lineage>
        <taxon>Bacteria</taxon>
        <taxon>Pseudomonadati</taxon>
        <taxon>Pseudomonadota</taxon>
        <taxon>Gammaproteobacteria</taxon>
        <taxon>Vibrionales</taxon>
        <taxon>Vibrionaceae</taxon>
        <taxon>Photobacterium</taxon>
    </lineage>
</organism>
<protein>
    <submittedName>
        <fullName evidence="1">Uncharacterized protein</fullName>
    </submittedName>
</protein>